<evidence type="ECO:0000313" key="3">
    <source>
        <dbReference type="Proteomes" id="UP000019151"/>
    </source>
</evidence>
<dbReference type="KEGG" id="gba:J421_4187"/>
<dbReference type="OrthoDB" id="3625082at2"/>
<sequence length="239" mass="26386">MPDDISNRARPADASTAPLPISQMPASASRVAASAIEAARERTIRVLTDRFADDTLSIDQFEALLDRMYKASTVSELDGLLSEVESRPMHRVAVTPSYAEPAATRRVLSIMSNTERSGRWAMPRQLEVRSLMSSIVLDLRETPLPAGVCEIDLLAVMANLEVLVPPGVVVEDLALGVMANVENRTFDDPDAPIDAPRIRITGTAIMANVEIRTAPAGLPFRDAWKEARRMWRRRRRGEI</sequence>
<dbReference type="InParanoid" id="W0RKY7"/>
<dbReference type="PANTHER" id="PTHR40763">
    <property type="entry name" value="MEMBRANE PROTEIN-RELATED"/>
    <property type="match status" value="1"/>
</dbReference>
<reference evidence="2 3" key="1">
    <citation type="journal article" date="2014" name="Genome Announc.">
        <title>Genome Sequence and Methylome of Soil Bacterium Gemmatirosa kalamazoonensis KBS708T, a Member of the Rarely Cultivated Gemmatimonadetes Phylum.</title>
        <authorList>
            <person name="Debruyn J.M."/>
            <person name="Radosevich M."/>
            <person name="Wommack K.E."/>
            <person name="Polson S.W."/>
            <person name="Hauser L.J."/>
            <person name="Fawaz M.N."/>
            <person name="Korlach J."/>
            <person name="Tsai Y.C."/>
        </authorList>
    </citation>
    <scope>NUCLEOTIDE SEQUENCE [LARGE SCALE GENOMIC DNA]</scope>
    <source>
        <strain evidence="2 3">KBS708</strain>
    </source>
</reference>
<feature type="region of interest" description="Disordered" evidence="1">
    <location>
        <begin position="1"/>
        <end position="23"/>
    </location>
</feature>
<protein>
    <recommendedName>
        <fullName evidence="4">Cell wall-active antibiotics response LiaF-like C-terminal domain-containing protein</fullName>
    </recommendedName>
</protein>
<dbReference type="Proteomes" id="UP000019151">
    <property type="component" value="Chromosome"/>
</dbReference>
<dbReference type="PANTHER" id="PTHR40763:SF4">
    <property type="entry name" value="DUF1707 DOMAIN-CONTAINING PROTEIN"/>
    <property type="match status" value="1"/>
</dbReference>
<dbReference type="STRING" id="861299.J421_4187"/>
<dbReference type="eggNOG" id="COG4758">
    <property type="taxonomic scope" value="Bacteria"/>
</dbReference>
<proteinExistence type="predicted"/>
<dbReference type="HOGENOM" id="CLU_075817_0_0_0"/>
<dbReference type="AlphaFoldDB" id="W0RKY7"/>
<organism evidence="2 3">
    <name type="scientific">Gemmatirosa kalamazoonensis</name>
    <dbReference type="NCBI Taxonomy" id="861299"/>
    <lineage>
        <taxon>Bacteria</taxon>
        <taxon>Pseudomonadati</taxon>
        <taxon>Gemmatimonadota</taxon>
        <taxon>Gemmatimonadia</taxon>
        <taxon>Gemmatimonadales</taxon>
        <taxon>Gemmatimonadaceae</taxon>
        <taxon>Gemmatirosa</taxon>
    </lineage>
</organism>
<evidence type="ECO:0008006" key="4">
    <source>
        <dbReference type="Google" id="ProtNLM"/>
    </source>
</evidence>
<dbReference type="EMBL" id="CP007128">
    <property type="protein sequence ID" value="AHG91724.1"/>
    <property type="molecule type" value="Genomic_DNA"/>
</dbReference>
<name>W0RKY7_9BACT</name>
<keyword evidence="3" id="KW-1185">Reference proteome</keyword>
<dbReference type="RefSeq" id="WP_148306446.1">
    <property type="nucleotide sequence ID" value="NZ_CP007128.1"/>
</dbReference>
<evidence type="ECO:0000313" key="2">
    <source>
        <dbReference type="EMBL" id="AHG91724.1"/>
    </source>
</evidence>
<feature type="compositionally biased region" description="Basic and acidic residues" evidence="1">
    <location>
        <begin position="1"/>
        <end position="11"/>
    </location>
</feature>
<gene>
    <name evidence="2" type="ORF">J421_4187</name>
</gene>
<accession>W0RKY7</accession>
<evidence type="ECO:0000256" key="1">
    <source>
        <dbReference type="SAM" id="MobiDB-lite"/>
    </source>
</evidence>